<gene>
    <name evidence="3" type="ORF">E4582_00830</name>
</gene>
<evidence type="ECO:0000313" key="3">
    <source>
        <dbReference type="EMBL" id="TKS53459.1"/>
    </source>
</evidence>
<dbReference type="EMBL" id="SPUH01000001">
    <property type="protein sequence ID" value="TKS53459.1"/>
    <property type="molecule type" value="Genomic_DNA"/>
</dbReference>
<dbReference type="InterPro" id="IPR000326">
    <property type="entry name" value="PAP2/HPO"/>
</dbReference>
<organism evidence="3 4">
    <name type="scientific">Luteimonas yindakuii</name>
    <dbReference type="NCBI Taxonomy" id="2565782"/>
    <lineage>
        <taxon>Bacteria</taxon>
        <taxon>Pseudomonadati</taxon>
        <taxon>Pseudomonadota</taxon>
        <taxon>Gammaproteobacteria</taxon>
        <taxon>Lysobacterales</taxon>
        <taxon>Lysobacteraceae</taxon>
        <taxon>Luteimonas</taxon>
    </lineage>
</organism>
<evidence type="ECO:0000256" key="1">
    <source>
        <dbReference type="SAM" id="Phobius"/>
    </source>
</evidence>
<evidence type="ECO:0000313" key="4">
    <source>
        <dbReference type="Proteomes" id="UP000298681"/>
    </source>
</evidence>
<dbReference type="InterPro" id="IPR036938">
    <property type="entry name" value="PAP2/HPO_sf"/>
</dbReference>
<dbReference type="CDD" id="cd03396">
    <property type="entry name" value="PAP2_like_6"/>
    <property type="match status" value="1"/>
</dbReference>
<comment type="caution">
    <text evidence="3">The sequence shown here is derived from an EMBL/GenBank/DDBJ whole genome shotgun (WGS) entry which is preliminary data.</text>
</comment>
<dbReference type="Pfam" id="PF01569">
    <property type="entry name" value="PAP2"/>
    <property type="match status" value="1"/>
</dbReference>
<keyword evidence="1" id="KW-1133">Transmembrane helix</keyword>
<keyword evidence="4" id="KW-1185">Reference proteome</keyword>
<keyword evidence="1" id="KW-0812">Transmembrane</keyword>
<evidence type="ECO:0000259" key="2">
    <source>
        <dbReference type="Pfam" id="PF01569"/>
    </source>
</evidence>
<feature type="transmembrane region" description="Helical" evidence="1">
    <location>
        <begin position="143"/>
        <end position="169"/>
    </location>
</feature>
<feature type="transmembrane region" description="Helical" evidence="1">
    <location>
        <begin position="102"/>
        <end position="123"/>
    </location>
</feature>
<dbReference type="AlphaFoldDB" id="A0A4Z1RH54"/>
<feature type="transmembrane region" description="Helical" evidence="1">
    <location>
        <begin position="207"/>
        <end position="225"/>
    </location>
</feature>
<proteinExistence type="predicted"/>
<feature type="domain" description="Phosphatidic acid phosphatase type 2/haloperoxidase" evidence="2">
    <location>
        <begin position="102"/>
        <end position="226"/>
    </location>
</feature>
<protein>
    <submittedName>
        <fullName evidence="3">Phosphatase PAP2 family protein</fullName>
    </submittedName>
</protein>
<name>A0A4Z1RH54_9GAMM</name>
<keyword evidence="1" id="KW-0472">Membrane</keyword>
<feature type="transmembrane region" description="Helical" evidence="1">
    <location>
        <begin position="70"/>
        <end position="90"/>
    </location>
</feature>
<dbReference type="SUPFAM" id="SSF48317">
    <property type="entry name" value="Acid phosphatase/Vanadium-dependent haloperoxidase"/>
    <property type="match status" value="1"/>
</dbReference>
<reference evidence="3 4" key="1">
    <citation type="submission" date="2019-01" db="EMBL/GenBank/DDBJ databases">
        <authorList>
            <person name="Zhang S."/>
        </authorList>
    </citation>
    <scope>NUCLEOTIDE SEQUENCE [LARGE SCALE GENOMIC DNA]</scope>
    <source>
        <strain evidence="3 4">1626</strain>
    </source>
</reference>
<accession>A0A4Z1RH54</accession>
<feature type="transmembrane region" description="Helical" evidence="1">
    <location>
        <begin position="181"/>
        <end position="201"/>
    </location>
</feature>
<sequence>MLGVGLRAVVKPAATRWEAIAAVPAFALLLTVPLHGLGGDQWIADALYRLEGGRWALRDAWWTSTLLHVWARHASILAWVGACALLAAGIRGRMPRERQRALAYLVVAVAGSALLVGVLKQVSGVDCPWALVAYGGRHAPESWFAGDGACFPAGHAAAGYAWVASYFALLRIAPRWRHRGLCAGLLAGTIFGITQQLRGAHFLSHDVWALALCWVWSATLARVWLWRVSAARAPEADIGSFAMTARRRP</sequence>
<dbReference type="Proteomes" id="UP000298681">
    <property type="component" value="Unassembled WGS sequence"/>
</dbReference>